<dbReference type="Gene3D" id="3.40.50.300">
    <property type="entry name" value="P-loop containing nucleotide triphosphate hydrolases"/>
    <property type="match status" value="1"/>
</dbReference>
<organism evidence="2 3">
    <name type="scientific">Cyclotella atomus</name>
    <dbReference type="NCBI Taxonomy" id="382360"/>
    <lineage>
        <taxon>Eukaryota</taxon>
        <taxon>Sar</taxon>
        <taxon>Stramenopiles</taxon>
        <taxon>Ochrophyta</taxon>
        <taxon>Bacillariophyta</taxon>
        <taxon>Coscinodiscophyceae</taxon>
        <taxon>Thalassiosirophycidae</taxon>
        <taxon>Stephanodiscales</taxon>
        <taxon>Stephanodiscaceae</taxon>
        <taxon>Cyclotella</taxon>
    </lineage>
</organism>
<dbReference type="EMBL" id="JALLPJ020000084">
    <property type="protein sequence ID" value="KAL3802888.1"/>
    <property type="molecule type" value="Genomic_DNA"/>
</dbReference>
<dbReference type="AlphaFoldDB" id="A0ABD3QRX3"/>
<gene>
    <name evidence="2" type="ORF">ACHAWO_010387</name>
</gene>
<reference evidence="2 3" key="1">
    <citation type="submission" date="2024-10" db="EMBL/GenBank/DDBJ databases">
        <title>Updated reference genomes for cyclostephanoid diatoms.</title>
        <authorList>
            <person name="Roberts W.R."/>
            <person name="Alverson A.J."/>
        </authorList>
    </citation>
    <scope>NUCLEOTIDE SEQUENCE [LARGE SCALE GENOMIC DNA]</scope>
    <source>
        <strain evidence="2 3">AJA010-31</strain>
    </source>
</reference>
<dbReference type="InterPro" id="IPR030548">
    <property type="entry name" value="RAD51B"/>
</dbReference>
<name>A0ABD3QRX3_9STRA</name>
<dbReference type="SUPFAM" id="SSF52540">
    <property type="entry name" value="P-loop containing nucleoside triphosphate hydrolases"/>
    <property type="match status" value="1"/>
</dbReference>
<dbReference type="Pfam" id="PF08423">
    <property type="entry name" value="Rad51"/>
    <property type="match status" value="2"/>
</dbReference>
<keyword evidence="3" id="KW-1185">Reference proteome</keyword>
<dbReference type="PANTHER" id="PTHR46456">
    <property type="entry name" value="DNA REPAIR PROTEIN RAD51 HOMOLOG 2"/>
    <property type="match status" value="1"/>
</dbReference>
<feature type="domain" description="RecA family profile 1" evidence="1">
    <location>
        <begin position="123"/>
        <end position="329"/>
    </location>
</feature>
<protein>
    <recommendedName>
        <fullName evidence="1">RecA family profile 1 domain-containing protein</fullName>
    </recommendedName>
</protein>
<dbReference type="PROSITE" id="PS50162">
    <property type="entry name" value="RECA_2"/>
    <property type="match status" value="1"/>
</dbReference>
<dbReference type="InterPro" id="IPR027417">
    <property type="entry name" value="P-loop_NTPase"/>
</dbReference>
<evidence type="ECO:0000259" key="1">
    <source>
        <dbReference type="PROSITE" id="PS50162"/>
    </source>
</evidence>
<evidence type="ECO:0000313" key="2">
    <source>
        <dbReference type="EMBL" id="KAL3802888.1"/>
    </source>
</evidence>
<proteinExistence type="predicted"/>
<dbReference type="Proteomes" id="UP001530400">
    <property type="component" value="Unassembled WGS sequence"/>
</dbReference>
<dbReference type="InterPro" id="IPR013632">
    <property type="entry name" value="Rad51_C"/>
</dbReference>
<dbReference type="InterPro" id="IPR020588">
    <property type="entry name" value="RecA_ATP-bd"/>
</dbReference>
<evidence type="ECO:0000313" key="3">
    <source>
        <dbReference type="Proteomes" id="UP001530400"/>
    </source>
</evidence>
<comment type="caution">
    <text evidence="2">The sequence shown here is derived from an EMBL/GenBank/DDBJ whole genome shotgun (WGS) entry which is preliminary data.</text>
</comment>
<accession>A0ABD3QRX3</accession>
<dbReference type="PANTHER" id="PTHR46456:SF1">
    <property type="entry name" value="DNA REPAIR PROTEIN RAD51 HOMOLOG 2"/>
    <property type="match status" value="1"/>
</dbReference>
<sequence length="419" mass="46012">MSQHEQLVSSLDSSLFRGLISQLRYHIIRNNEGNPNDDDAHCEDLRRQIITKLKSNAGGSQPINTIGDVLKLSPTALLHILDPCLTYVECNRLITRIHEMYAVQPVSALDVMKRTNPTATNASIGKLATGLPTLDTQLRGGFSVSSITEIVGRAAVGKTHLSQQLVSEAAASGSGGSIYIDTENKMSVVRLKEIALERGNKRRRLESPTVNERDPDEQVLENVTVHQSLTTRELLDTLDRLDTEIGQRNLEADECNRDIGGTAETQNSRRAKRLPVRLLVLDSIAAPLRRDFSSPNTAMDRASSIFEIACKLKQLADDFQLAVVVVNQVGGGNSSGESGQRNDTLDMNDGEYTGSLGTVWQHCISTRVTLEHCGDPNRLEQGQNKIRRGIITKSLISKNAEFNFELTREGVREISGGGF</sequence>